<comment type="caution">
    <text evidence="2">The sequence shown here is derived from an EMBL/GenBank/DDBJ whole genome shotgun (WGS) entry which is preliminary data.</text>
</comment>
<evidence type="ECO:0000259" key="1">
    <source>
        <dbReference type="PROSITE" id="PS51388"/>
    </source>
</evidence>
<accession>A0A016W696</accession>
<dbReference type="Proteomes" id="UP000024635">
    <property type="component" value="Unassembled WGS sequence"/>
</dbReference>
<dbReference type="EMBL" id="JARK01000982">
    <property type="protein sequence ID" value="EYC34822.1"/>
    <property type="molecule type" value="Genomic_DNA"/>
</dbReference>
<organism evidence="2 3">
    <name type="scientific">Ancylostoma ceylanicum</name>
    <dbReference type="NCBI Taxonomy" id="53326"/>
    <lineage>
        <taxon>Eukaryota</taxon>
        <taxon>Metazoa</taxon>
        <taxon>Ecdysozoa</taxon>
        <taxon>Nematoda</taxon>
        <taxon>Chromadorea</taxon>
        <taxon>Rhabditida</taxon>
        <taxon>Rhabditina</taxon>
        <taxon>Rhabditomorpha</taxon>
        <taxon>Strongyloidea</taxon>
        <taxon>Ancylostomatidae</taxon>
        <taxon>Ancylostomatinae</taxon>
        <taxon>Ancylostoma</taxon>
    </lineage>
</organism>
<name>A0A016W696_9BILA</name>
<sequence length="148" mass="16844">MTTSDSMDDLDLEYLLLEDPTAAEQIATMRASIDRLTETVQKLAESSAAQVNSVCEVMNSKIKTVQIIPDSFLKNSAKKRKEAEKYPFRFSVLNAKSCAVWFISCDLCTLQWCLKVRALLSVGHGYQSFCFFQNFARVHLMIMFDTHQ</sequence>
<reference evidence="3" key="1">
    <citation type="journal article" date="2015" name="Nat. Genet.">
        <title>The genome and transcriptome of the zoonotic hookworm Ancylostoma ceylanicum identify infection-specific gene families.</title>
        <authorList>
            <person name="Schwarz E.M."/>
            <person name="Hu Y."/>
            <person name="Antoshechkin I."/>
            <person name="Miller M.M."/>
            <person name="Sternberg P.W."/>
            <person name="Aroian R.V."/>
        </authorList>
    </citation>
    <scope>NUCLEOTIDE SEQUENCE</scope>
    <source>
        <strain evidence="3">HY135</strain>
    </source>
</reference>
<dbReference type="PROSITE" id="PS51388">
    <property type="entry name" value="GED"/>
    <property type="match status" value="1"/>
</dbReference>
<proteinExistence type="predicted"/>
<evidence type="ECO:0000313" key="2">
    <source>
        <dbReference type="EMBL" id="EYC34822.1"/>
    </source>
</evidence>
<protein>
    <recommendedName>
        <fullName evidence="1">GED domain-containing protein</fullName>
    </recommendedName>
</protein>
<keyword evidence="3" id="KW-1185">Reference proteome</keyword>
<gene>
    <name evidence="2" type="primary">Acey_s1383.g3856</name>
    <name evidence="2" type="ORF">Y032_1383g3856</name>
</gene>
<feature type="domain" description="GED" evidence="1">
    <location>
        <begin position="1"/>
        <end position="51"/>
    </location>
</feature>
<evidence type="ECO:0000313" key="3">
    <source>
        <dbReference type="Proteomes" id="UP000024635"/>
    </source>
</evidence>
<dbReference type="InterPro" id="IPR020850">
    <property type="entry name" value="GED_dom"/>
</dbReference>
<dbReference type="AlphaFoldDB" id="A0A016W696"/>